<evidence type="ECO:0000256" key="1">
    <source>
        <dbReference type="ARBA" id="ARBA00001954"/>
    </source>
</evidence>
<evidence type="ECO:0000256" key="6">
    <source>
        <dbReference type="ARBA" id="ARBA00023002"/>
    </source>
</evidence>
<keyword evidence="4" id="KW-0479">Metal-binding</keyword>
<sequence length="382" mass="41714">MPSVTVDPTGTVLTLATPAGPRRFHAVWLRDNAPDPETRAPGNGQKLIALRDIPADTRIAAAGMRGDGRVEVRFDPEEKTVAFDPAWLEEHAYDHPTPRARGWLPAGVETWDAGLAESVPCGDFAALQGGGAALRDWLGSLMRYGFAKVANAPAEPGALFKVVDLFGYVRETNYGRHFEVRTEVDPTNLAFTGLGLQAHTDNPYRDPVPTVQVLHCLESSAAGGENMVVDGFAAALRLRDENPEAFDLLADHCARFEYVGEEGVCLTARRPMIELAPDGELVGIRFNNRSCAALVDVPFDRMEAYYAAYRRLGEIIDDTAMEVTFRLAPGEAFVVDNTRVLHARKAYSGTGTRWLQGCYADKDALRSTHDAMVRAGRLEAAQ</sequence>
<dbReference type="PANTHER" id="PTHR10696:SF25">
    <property type="entry name" value="OXIDOREDUCTASE AIM17-RELATED"/>
    <property type="match status" value="1"/>
</dbReference>
<dbReference type="Pfam" id="PF02668">
    <property type="entry name" value="TauD"/>
    <property type="match status" value="1"/>
</dbReference>
<organism evidence="9 10">
    <name type="scientific">Maritimibacter harenae</name>
    <dbReference type="NCBI Taxonomy" id="2606218"/>
    <lineage>
        <taxon>Bacteria</taxon>
        <taxon>Pseudomonadati</taxon>
        <taxon>Pseudomonadota</taxon>
        <taxon>Alphaproteobacteria</taxon>
        <taxon>Rhodobacterales</taxon>
        <taxon>Roseobacteraceae</taxon>
        <taxon>Maritimibacter</taxon>
    </lineage>
</organism>
<dbReference type="InterPro" id="IPR050411">
    <property type="entry name" value="AlphaKG_dependent_hydroxylases"/>
</dbReference>
<comment type="cofactor">
    <cofactor evidence="2">
        <name>L-ascorbate</name>
        <dbReference type="ChEBI" id="CHEBI:38290"/>
    </cofactor>
</comment>
<evidence type="ECO:0000256" key="7">
    <source>
        <dbReference type="ARBA" id="ARBA00023004"/>
    </source>
</evidence>
<keyword evidence="10" id="KW-1185">Reference proteome</keyword>
<evidence type="ECO:0000313" key="10">
    <source>
        <dbReference type="Proteomes" id="UP000467322"/>
    </source>
</evidence>
<dbReference type="EMBL" id="WTUX01000019">
    <property type="protein sequence ID" value="MZR14811.1"/>
    <property type="molecule type" value="Genomic_DNA"/>
</dbReference>
<feature type="domain" description="TauD/TfdA-like" evidence="8">
    <location>
        <begin position="131"/>
        <end position="359"/>
    </location>
</feature>
<name>A0A845MBN5_9RHOB</name>
<accession>A0A845MBN5</accession>
<dbReference type="Gene3D" id="3.60.130.10">
    <property type="entry name" value="Clavaminate synthase-like"/>
    <property type="match status" value="1"/>
</dbReference>
<comment type="caution">
    <text evidence="9">The sequence shown here is derived from an EMBL/GenBank/DDBJ whole genome shotgun (WGS) entry which is preliminary data.</text>
</comment>
<dbReference type="PANTHER" id="PTHR10696">
    <property type="entry name" value="GAMMA-BUTYROBETAINE HYDROXYLASE-RELATED"/>
    <property type="match status" value="1"/>
</dbReference>
<keyword evidence="5 9" id="KW-0223">Dioxygenase</keyword>
<dbReference type="FunFam" id="3.60.130.10:FF:000001">
    <property type="entry name" value="Trimethyllysine dioxygenase, mitochondrial"/>
    <property type="match status" value="1"/>
</dbReference>
<dbReference type="SUPFAM" id="SSF51197">
    <property type="entry name" value="Clavaminate synthase-like"/>
    <property type="match status" value="1"/>
</dbReference>
<evidence type="ECO:0000256" key="2">
    <source>
        <dbReference type="ARBA" id="ARBA00001961"/>
    </source>
</evidence>
<evidence type="ECO:0000259" key="8">
    <source>
        <dbReference type="Pfam" id="PF02668"/>
    </source>
</evidence>
<proteinExistence type="inferred from homology"/>
<dbReference type="GO" id="GO:0016706">
    <property type="term" value="F:2-oxoglutarate-dependent dioxygenase activity"/>
    <property type="evidence" value="ECO:0007669"/>
    <property type="project" value="UniProtKB-ARBA"/>
</dbReference>
<gene>
    <name evidence="9" type="ORF">GQE99_17455</name>
</gene>
<dbReference type="InterPro" id="IPR038492">
    <property type="entry name" value="GBBH-like_N_sf"/>
</dbReference>
<dbReference type="GO" id="GO:0045329">
    <property type="term" value="P:carnitine biosynthetic process"/>
    <property type="evidence" value="ECO:0007669"/>
    <property type="project" value="TreeGrafter"/>
</dbReference>
<dbReference type="AlphaFoldDB" id="A0A845MBN5"/>
<protein>
    <submittedName>
        <fullName evidence="9">Gamma-butyrobetaine dioxygenase</fullName>
    </submittedName>
</protein>
<dbReference type="RefSeq" id="WP_161352927.1">
    <property type="nucleotide sequence ID" value="NZ_WTUX01000019.1"/>
</dbReference>
<dbReference type="GO" id="GO:0046872">
    <property type="term" value="F:metal ion binding"/>
    <property type="evidence" value="ECO:0007669"/>
    <property type="project" value="UniProtKB-KW"/>
</dbReference>
<reference evidence="9 10" key="1">
    <citation type="submission" date="2019-12" db="EMBL/GenBank/DDBJ databases">
        <title>Maritimibacter sp. nov. sp. isolated from sea sand.</title>
        <authorList>
            <person name="Kim J."/>
            <person name="Jeong S.E."/>
            <person name="Jung H.S."/>
            <person name="Jeon C.O."/>
        </authorList>
    </citation>
    <scope>NUCLEOTIDE SEQUENCE [LARGE SCALE GENOMIC DNA]</scope>
    <source>
        <strain evidence="9 10">DP07</strain>
    </source>
</reference>
<dbReference type="CDD" id="cd00250">
    <property type="entry name" value="CAS_like"/>
    <property type="match status" value="1"/>
</dbReference>
<comment type="similarity">
    <text evidence="3">Belongs to the gamma-BBH/TMLD family.</text>
</comment>
<dbReference type="InterPro" id="IPR042098">
    <property type="entry name" value="TauD-like_sf"/>
</dbReference>
<evidence type="ECO:0000256" key="4">
    <source>
        <dbReference type="ARBA" id="ARBA00022723"/>
    </source>
</evidence>
<dbReference type="Proteomes" id="UP000467322">
    <property type="component" value="Unassembled WGS sequence"/>
</dbReference>
<dbReference type="InterPro" id="IPR003819">
    <property type="entry name" value="TauD/TfdA-like"/>
</dbReference>
<keyword evidence="7" id="KW-0408">Iron</keyword>
<evidence type="ECO:0000313" key="9">
    <source>
        <dbReference type="EMBL" id="MZR14811.1"/>
    </source>
</evidence>
<comment type="cofactor">
    <cofactor evidence="1">
        <name>Fe(2+)</name>
        <dbReference type="ChEBI" id="CHEBI:29033"/>
    </cofactor>
</comment>
<keyword evidence="6" id="KW-0560">Oxidoreductase</keyword>
<evidence type="ECO:0000256" key="3">
    <source>
        <dbReference type="ARBA" id="ARBA00008654"/>
    </source>
</evidence>
<evidence type="ECO:0000256" key="5">
    <source>
        <dbReference type="ARBA" id="ARBA00022964"/>
    </source>
</evidence>
<dbReference type="Gene3D" id="3.30.2020.30">
    <property type="match status" value="1"/>
</dbReference>